<protein>
    <submittedName>
        <fullName evidence="1">Uncharacterized protein</fullName>
    </submittedName>
</protein>
<sequence>MILDESSVTLKFFSVHNKYDQSTRHQSFTSNIFSEVF</sequence>
<name>A0A0E9P8L5_ANGAN</name>
<dbReference type="AlphaFoldDB" id="A0A0E9P8L5"/>
<reference evidence="1" key="2">
    <citation type="journal article" date="2015" name="Fish Shellfish Immunol.">
        <title>Early steps in the European eel (Anguilla anguilla)-Vibrio vulnificus interaction in the gills: Role of the RtxA13 toxin.</title>
        <authorList>
            <person name="Callol A."/>
            <person name="Pajuelo D."/>
            <person name="Ebbesson L."/>
            <person name="Teles M."/>
            <person name="MacKenzie S."/>
            <person name="Amaro C."/>
        </authorList>
    </citation>
    <scope>NUCLEOTIDE SEQUENCE</scope>
</reference>
<dbReference type="EMBL" id="GBXM01107960">
    <property type="protein sequence ID" value="JAH00617.1"/>
    <property type="molecule type" value="Transcribed_RNA"/>
</dbReference>
<reference evidence="1" key="1">
    <citation type="submission" date="2014-11" db="EMBL/GenBank/DDBJ databases">
        <authorList>
            <person name="Amaro Gonzalez C."/>
        </authorList>
    </citation>
    <scope>NUCLEOTIDE SEQUENCE</scope>
</reference>
<proteinExistence type="predicted"/>
<organism evidence="1">
    <name type="scientific">Anguilla anguilla</name>
    <name type="common">European freshwater eel</name>
    <name type="synonym">Muraena anguilla</name>
    <dbReference type="NCBI Taxonomy" id="7936"/>
    <lineage>
        <taxon>Eukaryota</taxon>
        <taxon>Metazoa</taxon>
        <taxon>Chordata</taxon>
        <taxon>Craniata</taxon>
        <taxon>Vertebrata</taxon>
        <taxon>Euteleostomi</taxon>
        <taxon>Actinopterygii</taxon>
        <taxon>Neopterygii</taxon>
        <taxon>Teleostei</taxon>
        <taxon>Anguilliformes</taxon>
        <taxon>Anguillidae</taxon>
        <taxon>Anguilla</taxon>
    </lineage>
</organism>
<evidence type="ECO:0000313" key="1">
    <source>
        <dbReference type="EMBL" id="JAH00617.1"/>
    </source>
</evidence>
<accession>A0A0E9P8L5</accession>